<evidence type="ECO:0000313" key="3">
    <source>
        <dbReference type="Proteomes" id="UP000295620"/>
    </source>
</evidence>
<dbReference type="InterPro" id="IPR024775">
    <property type="entry name" value="DinB-like"/>
</dbReference>
<accession>A0A4R6SW65</accession>
<protein>
    <submittedName>
        <fullName evidence="2">DinB family protein</fullName>
    </submittedName>
</protein>
<keyword evidence="3" id="KW-1185">Reference proteome</keyword>
<sequence length="170" mass="19738">MNRPQTNEYPAWGETYIKLIDLIDGDILDLLERQATEFAEFINSLTEKGDYAYAPGKWTLKELIGHIIDTERILVYRLTCFARAEEQELPGFEEDDYVAAAHFSERSMYSFSEEFALLRKANLYLFRSLKEEELDRSGIASGRKISVRALVFVIAGHLIHHTQIIKERYL</sequence>
<reference evidence="2 3" key="1">
    <citation type="submission" date="2019-03" db="EMBL/GenBank/DDBJ databases">
        <title>Genomic Encyclopedia of Archaeal and Bacterial Type Strains, Phase II (KMG-II): from individual species to whole genera.</title>
        <authorList>
            <person name="Goeker M."/>
        </authorList>
    </citation>
    <scope>NUCLEOTIDE SEQUENCE [LARGE SCALE GENOMIC DNA]</scope>
    <source>
        <strain evidence="2 3">DSM 19035</strain>
    </source>
</reference>
<dbReference type="OrthoDB" id="9793216at2"/>
<proteinExistence type="predicted"/>
<dbReference type="Pfam" id="PF12867">
    <property type="entry name" value="DinB_2"/>
    <property type="match status" value="1"/>
</dbReference>
<dbReference type="Gene3D" id="1.20.120.450">
    <property type="entry name" value="dinb family like domain"/>
    <property type="match status" value="1"/>
</dbReference>
<dbReference type="InterPro" id="IPR034660">
    <property type="entry name" value="DinB/YfiT-like"/>
</dbReference>
<name>A0A4R6SW65_9SPHI</name>
<dbReference type="Proteomes" id="UP000295620">
    <property type="component" value="Unassembled WGS sequence"/>
</dbReference>
<feature type="domain" description="DinB-like" evidence="1">
    <location>
        <begin position="31"/>
        <end position="165"/>
    </location>
</feature>
<dbReference type="SUPFAM" id="SSF109854">
    <property type="entry name" value="DinB/YfiT-like putative metalloenzymes"/>
    <property type="match status" value="1"/>
</dbReference>
<evidence type="ECO:0000313" key="2">
    <source>
        <dbReference type="EMBL" id="TDQ09619.1"/>
    </source>
</evidence>
<organism evidence="2 3">
    <name type="scientific">Pedobacter metabolipauper</name>
    <dbReference type="NCBI Taxonomy" id="425513"/>
    <lineage>
        <taxon>Bacteria</taxon>
        <taxon>Pseudomonadati</taxon>
        <taxon>Bacteroidota</taxon>
        <taxon>Sphingobacteriia</taxon>
        <taxon>Sphingobacteriales</taxon>
        <taxon>Sphingobacteriaceae</taxon>
        <taxon>Pedobacter</taxon>
    </lineage>
</organism>
<dbReference type="AlphaFoldDB" id="A0A4R6SW65"/>
<gene>
    <name evidence="2" type="ORF">ATK78_1775</name>
</gene>
<dbReference type="EMBL" id="SNYC01000004">
    <property type="protein sequence ID" value="TDQ09619.1"/>
    <property type="molecule type" value="Genomic_DNA"/>
</dbReference>
<dbReference type="RefSeq" id="WP_133575688.1">
    <property type="nucleotide sequence ID" value="NZ_SNYC01000004.1"/>
</dbReference>
<comment type="caution">
    <text evidence="2">The sequence shown here is derived from an EMBL/GenBank/DDBJ whole genome shotgun (WGS) entry which is preliminary data.</text>
</comment>
<evidence type="ECO:0000259" key="1">
    <source>
        <dbReference type="Pfam" id="PF12867"/>
    </source>
</evidence>